<evidence type="ECO:0000313" key="3">
    <source>
        <dbReference type="Proteomes" id="UP001213972"/>
    </source>
</evidence>
<name>A0AAJ6B2I8_9MICO</name>
<dbReference type="EMBL" id="CP119321">
    <property type="protein sequence ID" value="WEK13248.1"/>
    <property type="molecule type" value="Genomic_DNA"/>
</dbReference>
<feature type="transmembrane region" description="Helical" evidence="1">
    <location>
        <begin position="204"/>
        <end position="223"/>
    </location>
</feature>
<accession>A0AAJ6B2I8</accession>
<proteinExistence type="predicted"/>
<keyword evidence="1" id="KW-0472">Membrane</keyword>
<feature type="transmembrane region" description="Helical" evidence="1">
    <location>
        <begin position="54"/>
        <end position="72"/>
    </location>
</feature>
<feature type="transmembrane region" description="Helical" evidence="1">
    <location>
        <begin position="163"/>
        <end position="184"/>
    </location>
</feature>
<dbReference type="Proteomes" id="UP001213972">
    <property type="component" value="Chromosome"/>
</dbReference>
<keyword evidence="1" id="KW-0812">Transmembrane</keyword>
<feature type="transmembrane region" description="Helical" evidence="1">
    <location>
        <begin position="84"/>
        <end position="108"/>
    </location>
</feature>
<evidence type="ECO:0000313" key="2">
    <source>
        <dbReference type="EMBL" id="WEK13248.1"/>
    </source>
</evidence>
<protein>
    <submittedName>
        <fullName evidence="2">Uncharacterized protein</fullName>
    </submittedName>
</protein>
<keyword evidence="1" id="KW-1133">Transmembrane helix</keyword>
<sequence>MNRTWNVVRMQLINKQTYVWVPLIVLAGSFLLTLVIWSMVPAEGQKYSGGAQAVYWYFGVVGVQSLTLTFPFSQAMSVTRREYFFGTTLTAALFSALLATLYVGGAFLERATGGWGLQGWYFSVDWIWDAGPAAAWLLYFAVPMVFFMIGFGSATIYKRFGSVWLTVVLVSIGLALVGSGWLIGRLDGWRAVGEWIGTQGTAGIAAWTLLVALVIAAFSFAPLRRATP</sequence>
<evidence type="ECO:0000256" key="1">
    <source>
        <dbReference type="SAM" id="Phobius"/>
    </source>
</evidence>
<reference evidence="2" key="1">
    <citation type="submission" date="2023-03" db="EMBL/GenBank/DDBJ databases">
        <title>Andean soil-derived lignocellulolytic bacterial consortium as a source of novel taxa and putative plastic-active enzymes.</title>
        <authorList>
            <person name="Diaz-Garcia L."/>
            <person name="Chuvochina M."/>
            <person name="Feuerriegel G."/>
            <person name="Bunk B."/>
            <person name="Sproer C."/>
            <person name="Streit W.R."/>
            <person name="Rodriguez L.M."/>
            <person name="Overmann J."/>
            <person name="Jimenez D.J."/>
        </authorList>
    </citation>
    <scope>NUCLEOTIDE SEQUENCE</scope>
    <source>
        <strain evidence="2">MAG 4610</strain>
    </source>
</reference>
<feature type="transmembrane region" description="Helical" evidence="1">
    <location>
        <begin position="20"/>
        <end position="42"/>
    </location>
</feature>
<organism evidence="2 3">
    <name type="scientific">Candidatus Microbacterium phytovorans</name>
    <dbReference type="NCBI Taxonomy" id="3121374"/>
    <lineage>
        <taxon>Bacteria</taxon>
        <taxon>Bacillati</taxon>
        <taxon>Actinomycetota</taxon>
        <taxon>Actinomycetes</taxon>
        <taxon>Micrococcales</taxon>
        <taxon>Microbacteriaceae</taxon>
        <taxon>Microbacterium</taxon>
    </lineage>
</organism>
<gene>
    <name evidence="2" type="ORF">P0Y48_12415</name>
</gene>
<feature type="transmembrane region" description="Helical" evidence="1">
    <location>
        <begin position="133"/>
        <end position="151"/>
    </location>
</feature>
<dbReference type="AlphaFoldDB" id="A0AAJ6B2I8"/>